<organism evidence="1 2">
    <name type="scientific">Batillaria attramentaria</name>
    <dbReference type="NCBI Taxonomy" id="370345"/>
    <lineage>
        <taxon>Eukaryota</taxon>
        <taxon>Metazoa</taxon>
        <taxon>Spiralia</taxon>
        <taxon>Lophotrochozoa</taxon>
        <taxon>Mollusca</taxon>
        <taxon>Gastropoda</taxon>
        <taxon>Caenogastropoda</taxon>
        <taxon>Sorbeoconcha</taxon>
        <taxon>Cerithioidea</taxon>
        <taxon>Batillariidae</taxon>
        <taxon>Batillaria</taxon>
    </lineage>
</organism>
<name>A0ABD0KYZ3_9CAEN</name>
<gene>
    <name evidence="1" type="ORF">BaRGS_00016325</name>
</gene>
<evidence type="ECO:0000313" key="1">
    <source>
        <dbReference type="EMBL" id="KAK7492452.1"/>
    </source>
</evidence>
<reference evidence="1 2" key="1">
    <citation type="journal article" date="2023" name="Sci. Data">
        <title>Genome assembly of the Korean intertidal mud-creeper Batillaria attramentaria.</title>
        <authorList>
            <person name="Patra A.K."/>
            <person name="Ho P.T."/>
            <person name="Jun S."/>
            <person name="Lee S.J."/>
            <person name="Kim Y."/>
            <person name="Won Y.J."/>
        </authorList>
    </citation>
    <scope>NUCLEOTIDE SEQUENCE [LARGE SCALE GENOMIC DNA]</scope>
    <source>
        <strain evidence="1">Wonlab-2016</strain>
    </source>
</reference>
<evidence type="ECO:0000313" key="2">
    <source>
        <dbReference type="Proteomes" id="UP001519460"/>
    </source>
</evidence>
<dbReference type="AlphaFoldDB" id="A0ABD0KYZ3"/>
<protein>
    <submittedName>
        <fullName evidence="1">Uncharacterized protein</fullName>
    </submittedName>
</protein>
<dbReference type="EMBL" id="JACVVK020000103">
    <property type="protein sequence ID" value="KAK7492452.1"/>
    <property type="molecule type" value="Genomic_DNA"/>
</dbReference>
<keyword evidence="2" id="KW-1185">Reference proteome</keyword>
<sequence length="122" mass="13138">MRNYFHMDGSSGGTNLDTRRLPCTIRLHAAVADSLHLQQVPHSIPNGTNRLVGNKCSGQASPALGQHTLPAHTHSVSHRIRNAHACQVTSYNTPPPPPIPRNTILSSITTKPSLVSTSFPYG</sequence>
<dbReference type="Proteomes" id="UP001519460">
    <property type="component" value="Unassembled WGS sequence"/>
</dbReference>
<proteinExistence type="predicted"/>
<accession>A0ABD0KYZ3</accession>
<comment type="caution">
    <text evidence="1">The sequence shown here is derived from an EMBL/GenBank/DDBJ whole genome shotgun (WGS) entry which is preliminary data.</text>
</comment>